<evidence type="ECO:0000313" key="3">
    <source>
        <dbReference type="EMBL" id="KZP26586.1"/>
    </source>
</evidence>
<dbReference type="AlphaFoldDB" id="A0A166PYQ9"/>
<evidence type="ECO:0000313" key="4">
    <source>
        <dbReference type="Proteomes" id="UP000076532"/>
    </source>
</evidence>
<keyword evidence="4" id="KW-1185">Reference proteome</keyword>
<feature type="compositionally biased region" description="Polar residues" evidence="1">
    <location>
        <begin position="1"/>
        <end position="30"/>
    </location>
</feature>
<proteinExistence type="predicted"/>
<protein>
    <submittedName>
        <fullName evidence="3">Uncharacterized protein</fullName>
    </submittedName>
</protein>
<dbReference type="EMBL" id="KV417513">
    <property type="protein sequence ID" value="KZP26586.1"/>
    <property type="molecule type" value="Genomic_DNA"/>
</dbReference>
<accession>A0A166PYQ9</accession>
<feature type="transmembrane region" description="Helical" evidence="2">
    <location>
        <begin position="279"/>
        <end position="309"/>
    </location>
</feature>
<sequence>MSQVSPSGTFHVSAVSPPQLQVSPSDTSHLSVVPPPKLLASSSDTFHVSAVSPPQLQVSPSNTSQQSVVPPIQLQYYAPRRHGGLGGAGVSGHRRGCSNWFTLGDKPNRNRHQNFEQVSRVKRIQNFRCWDLVGARVIGAISAIDHQVLKADVFRLILQHIDEEVFARESVGTMIARRARRLPAKASLRGRPGFLAPKGERRASGRGDEGQIATSGCNRHMRVDSDAVGEDVGPEVDPVSPCVDTNLLSPSSRTRCGVTTSATAALLAARSLRISVSRMVVLVLDASVLGLAVLNFSILGVSVLGVFSLSRNLPWAPRSPSNFTMHRSQPCWRKSSRSLKHPQASCWSLRLDVFLSREPLCFYALGRTPWINWMDLPHYQLFRRFGFDFSGFRCS</sequence>
<evidence type="ECO:0000256" key="1">
    <source>
        <dbReference type="SAM" id="MobiDB-lite"/>
    </source>
</evidence>
<reference evidence="3 4" key="1">
    <citation type="journal article" date="2016" name="Mol. Biol. Evol.">
        <title>Comparative Genomics of Early-Diverging Mushroom-Forming Fungi Provides Insights into the Origins of Lignocellulose Decay Capabilities.</title>
        <authorList>
            <person name="Nagy L.G."/>
            <person name="Riley R."/>
            <person name="Tritt A."/>
            <person name="Adam C."/>
            <person name="Daum C."/>
            <person name="Floudas D."/>
            <person name="Sun H."/>
            <person name="Yadav J.S."/>
            <person name="Pangilinan J."/>
            <person name="Larsson K.H."/>
            <person name="Matsuura K."/>
            <person name="Barry K."/>
            <person name="Labutti K."/>
            <person name="Kuo R."/>
            <person name="Ohm R.A."/>
            <person name="Bhattacharya S.S."/>
            <person name="Shirouzu T."/>
            <person name="Yoshinaga Y."/>
            <person name="Martin F.M."/>
            <person name="Grigoriev I.V."/>
            <person name="Hibbett D.S."/>
        </authorList>
    </citation>
    <scope>NUCLEOTIDE SEQUENCE [LARGE SCALE GENOMIC DNA]</scope>
    <source>
        <strain evidence="3 4">CBS 109695</strain>
    </source>
</reference>
<organism evidence="3 4">
    <name type="scientific">Athelia psychrophila</name>
    <dbReference type="NCBI Taxonomy" id="1759441"/>
    <lineage>
        <taxon>Eukaryota</taxon>
        <taxon>Fungi</taxon>
        <taxon>Dikarya</taxon>
        <taxon>Basidiomycota</taxon>
        <taxon>Agaricomycotina</taxon>
        <taxon>Agaricomycetes</taxon>
        <taxon>Agaricomycetidae</taxon>
        <taxon>Atheliales</taxon>
        <taxon>Atheliaceae</taxon>
        <taxon>Athelia</taxon>
    </lineage>
</organism>
<feature type="region of interest" description="Disordered" evidence="1">
    <location>
        <begin position="1"/>
        <end position="36"/>
    </location>
</feature>
<gene>
    <name evidence="3" type="ORF">FIBSPDRAFT_928541</name>
</gene>
<keyword evidence="2" id="KW-1133">Transmembrane helix</keyword>
<name>A0A166PYQ9_9AGAM</name>
<keyword evidence="2" id="KW-0812">Transmembrane</keyword>
<keyword evidence="2" id="KW-0472">Membrane</keyword>
<dbReference type="Proteomes" id="UP000076532">
    <property type="component" value="Unassembled WGS sequence"/>
</dbReference>
<evidence type="ECO:0000256" key="2">
    <source>
        <dbReference type="SAM" id="Phobius"/>
    </source>
</evidence>